<evidence type="ECO:0000313" key="3">
    <source>
        <dbReference type="EMBL" id="MDG0863319.1"/>
    </source>
</evidence>
<dbReference type="Gene3D" id="2.40.50.140">
    <property type="entry name" value="Nucleic acid-binding proteins"/>
    <property type="match status" value="1"/>
</dbReference>
<organism evidence="3 4">
    <name type="scientific">Pelomonas aquatica</name>
    <dbReference type="NCBI Taxonomy" id="431058"/>
    <lineage>
        <taxon>Bacteria</taxon>
        <taxon>Pseudomonadati</taxon>
        <taxon>Pseudomonadota</taxon>
        <taxon>Betaproteobacteria</taxon>
        <taxon>Burkholderiales</taxon>
        <taxon>Sphaerotilaceae</taxon>
        <taxon>Roseateles</taxon>
    </lineage>
</organism>
<sequence length="131" mass="13948">MRFEGVLSAWNHDAGYGTIRPLGGGEEVFVALPAFPTDGDGPQLDEPLSFEIVTGRDGRKQAVNLRRLPSPQLNPALREAAGVGSLRVRQAKRKRRLGLAAGAVVVLLLLVAGGAHWWPHATADGPVRAGR</sequence>
<protein>
    <submittedName>
        <fullName evidence="3">Cold shock domain-containing protein</fullName>
    </submittedName>
</protein>
<name>A0A9X4LIJ7_9BURK</name>
<dbReference type="EMBL" id="SGUG01000016">
    <property type="protein sequence ID" value="MDG0863319.1"/>
    <property type="molecule type" value="Genomic_DNA"/>
</dbReference>
<dbReference type="SMART" id="SM00357">
    <property type="entry name" value="CSP"/>
    <property type="match status" value="1"/>
</dbReference>
<accession>A0A9X4LIJ7</accession>
<proteinExistence type="predicted"/>
<keyword evidence="4" id="KW-1185">Reference proteome</keyword>
<dbReference type="InterPro" id="IPR012340">
    <property type="entry name" value="NA-bd_OB-fold"/>
</dbReference>
<dbReference type="GO" id="GO:0005829">
    <property type="term" value="C:cytosol"/>
    <property type="evidence" value="ECO:0007669"/>
    <property type="project" value="UniProtKB-ARBA"/>
</dbReference>
<keyword evidence="1" id="KW-0812">Transmembrane</keyword>
<comment type="caution">
    <text evidence="3">The sequence shown here is derived from an EMBL/GenBank/DDBJ whole genome shotgun (WGS) entry which is preliminary data.</text>
</comment>
<gene>
    <name evidence="3" type="ORF">EXJ73_12670</name>
</gene>
<dbReference type="RefSeq" id="WP_268147701.1">
    <property type="nucleotide sequence ID" value="NZ_JAPPUW010000003.1"/>
</dbReference>
<feature type="transmembrane region" description="Helical" evidence="1">
    <location>
        <begin position="97"/>
        <end position="118"/>
    </location>
</feature>
<dbReference type="AlphaFoldDB" id="A0A9X4LIJ7"/>
<dbReference type="SUPFAM" id="SSF50249">
    <property type="entry name" value="Nucleic acid-binding proteins"/>
    <property type="match status" value="1"/>
</dbReference>
<dbReference type="InterPro" id="IPR011129">
    <property type="entry name" value="CSD"/>
</dbReference>
<reference evidence="3" key="1">
    <citation type="submission" date="2019-02" db="EMBL/GenBank/DDBJ databases">
        <title>Draft genome of the type strain Pelomonas aquatica CCUG 52575T.</title>
        <authorList>
            <person name="Gomila M."/>
            <person name="Lalucat J."/>
        </authorList>
    </citation>
    <scope>NUCLEOTIDE SEQUENCE</scope>
    <source>
        <strain evidence="3">CCUG 52575</strain>
    </source>
</reference>
<dbReference type="PROSITE" id="PS51857">
    <property type="entry name" value="CSD_2"/>
    <property type="match status" value="1"/>
</dbReference>
<evidence type="ECO:0000313" key="4">
    <source>
        <dbReference type="Proteomes" id="UP001152766"/>
    </source>
</evidence>
<keyword evidence="1" id="KW-1133">Transmembrane helix</keyword>
<dbReference type="Proteomes" id="UP001152766">
    <property type="component" value="Unassembled WGS sequence"/>
</dbReference>
<evidence type="ECO:0000259" key="2">
    <source>
        <dbReference type="PROSITE" id="PS51857"/>
    </source>
</evidence>
<evidence type="ECO:0000256" key="1">
    <source>
        <dbReference type="SAM" id="Phobius"/>
    </source>
</evidence>
<dbReference type="GO" id="GO:0003676">
    <property type="term" value="F:nucleic acid binding"/>
    <property type="evidence" value="ECO:0007669"/>
    <property type="project" value="InterPro"/>
</dbReference>
<dbReference type="InterPro" id="IPR002059">
    <property type="entry name" value="CSP_DNA-bd"/>
</dbReference>
<keyword evidence="1" id="KW-0472">Membrane</keyword>
<feature type="domain" description="CSD" evidence="2">
    <location>
        <begin position="2"/>
        <end position="67"/>
    </location>
</feature>